<evidence type="ECO:0000256" key="4">
    <source>
        <dbReference type="ARBA" id="ARBA00022840"/>
    </source>
</evidence>
<feature type="coiled-coil region" evidence="8">
    <location>
        <begin position="637"/>
        <end position="696"/>
    </location>
</feature>
<evidence type="ECO:0000256" key="10">
    <source>
        <dbReference type="SAM" id="Phobius"/>
    </source>
</evidence>
<keyword evidence="10" id="KW-0812">Transmembrane</keyword>
<dbReference type="GO" id="GO:0016887">
    <property type="term" value="F:ATP hydrolysis activity"/>
    <property type="evidence" value="ECO:0007669"/>
    <property type="project" value="InterPro"/>
</dbReference>
<reference evidence="12 13" key="1">
    <citation type="journal article" date="2019" name="Nat. Microbiol.">
        <title>Mediterranean grassland soil C-N compound turnover is dependent on rainfall and depth, and is mediated by genomically divergent microorganisms.</title>
        <authorList>
            <person name="Diamond S."/>
            <person name="Andeer P.F."/>
            <person name="Li Z."/>
            <person name="Crits-Christoph A."/>
            <person name="Burstein D."/>
            <person name="Anantharaman K."/>
            <person name="Lane K.R."/>
            <person name="Thomas B.C."/>
            <person name="Pan C."/>
            <person name="Northen T.R."/>
            <person name="Banfield J.F."/>
        </authorList>
    </citation>
    <scope>NUCLEOTIDE SEQUENCE [LARGE SCALE GENOMIC DNA]</scope>
    <source>
        <strain evidence="12">WS_10</strain>
    </source>
</reference>
<organism evidence="12 13">
    <name type="scientific">Eiseniibacteriota bacterium</name>
    <dbReference type="NCBI Taxonomy" id="2212470"/>
    <lineage>
        <taxon>Bacteria</taxon>
        <taxon>Candidatus Eiseniibacteriota</taxon>
    </lineage>
</organism>
<feature type="region of interest" description="Disordered" evidence="9">
    <location>
        <begin position="880"/>
        <end position="903"/>
    </location>
</feature>
<dbReference type="InterPro" id="IPR027417">
    <property type="entry name" value="P-loop_NTPase"/>
</dbReference>
<feature type="transmembrane region" description="Helical" evidence="10">
    <location>
        <begin position="45"/>
        <end position="64"/>
    </location>
</feature>
<keyword evidence="5 7" id="KW-0694">RNA-binding</keyword>
<dbReference type="GO" id="GO:0043023">
    <property type="term" value="F:ribosomal large subunit binding"/>
    <property type="evidence" value="ECO:0007669"/>
    <property type="project" value="UniProtKB-UniRule"/>
</dbReference>
<dbReference type="InterPro" id="IPR002625">
    <property type="entry name" value="Smr_dom"/>
</dbReference>
<evidence type="ECO:0000256" key="3">
    <source>
        <dbReference type="ARBA" id="ARBA00022801"/>
    </source>
</evidence>
<evidence type="ECO:0000256" key="8">
    <source>
        <dbReference type="SAM" id="Coils"/>
    </source>
</evidence>
<dbReference type="InterPro" id="IPR005747">
    <property type="entry name" value="MutS2"/>
</dbReference>
<evidence type="ECO:0000256" key="9">
    <source>
        <dbReference type="SAM" id="MobiDB-lite"/>
    </source>
</evidence>
<dbReference type="EMBL" id="VBPA01000078">
    <property type="protein sequence ID" value="TMQ72101.1"/>
    <property type="molecule type" value="Genomic_DNA"/>
</dbReference>
<protein>
    <recommendedName>
        <fullName evidence="7">Endonuclease MutS2</fullName>
        <ecNumber evidence="7">3.1.-.-</ecNumber>
    </recommendedName>
    <alternativeName>
        <fullName evidence="7">Ribosome-associated protein quality control-upstream factor</fullName>
        <shortName evidence="7">RQC-upstream factor</shortName>
        <shortName evidence="7">RqcU</shortName>
        <ecNumber evidence="7">3.6.4.-</ecNumber>
    </alternativeName>
</protein>
<keyword evidence="10" id="KW-1133">Transmembrane helix</keyword>
<feature type="binding site" evidence="7">
    <location>
        <begin position="453"/>
        <end position="460"/>
    </location>
    <ligand>
        <name>ATP</name>
        <dbReference type="ChEBI" id="CHEBI:30616"/>
    </ligand>
</feature>
<dbReference type="Pfam" id="PF00488">
    <property type="entry name" value="MutS_V"/>
    <property type="match status" value="1"/>
</dbReference>
<dbReference type="EC" id="3.1.-.-" evidence="7"/>
<dbReference type="HAMAP" id="MF_00092">
    <property type="entry name" value="MutS2"/>
    <property type="match status" value="1"/>
</dbReference>
<dbReference type="InterPro" id="IPR036063">
    <property type="entry name" value="Smr_dom_sf"/>
</dbReference>
<dbReference type="PANTHER" id="PTHR48466">
    <property type="entry name" value="OS10G0509000 PROTEIN-RELATED"/>
    <property type="match status" value="1"/>
</dbReference>
<comment type="function">
    <text evidence="7">Endonuclease that is involved in the suppression of homologous recombination and thus may have a key role in the control of bacterial genetic diversity.</text>
</comment>
<comment type="similarity">
    <text evidence="7">Belongs to the DNA mismatch repair MutS family. MutS2 subfamily.</text>
</comment>
<keyword evidence="1 7" id="KW-0699">rRNA-binding</keyword>
<name>A0A538U869_UNCEI</name>
<dbReference type="SUPFAM" id="SSF48334">
    <property type="entry name" value="DNA repair protein MutS, domain III"/>
    <property type="match status" value="1"/>
</dbReference>
<dbReference type="SUPFAM" id="SSF52540">
    <property type="entry name" value="P-loop containing nucleoside triphosphate hydrolases"/>
    <property type="match status" value="1"/>
</dbReference>
<feature type="domain" description="Smr" evidence="11">
    <location>
        <begin position="828"/>
        <end position="903"/>
    </location>
</feature>
<dbReference type="PROSITE" id="PS00486">
    <property type="entry name" value="DNA_MISMATCH_REPAIR_2"/>
    <property type="match status" value="1"/>
</dbReference>
<comment type="subunit">
    <text evidence="7">Homodimer. Binds to stalled ribosomes, contacting rRNA.</text>
</comment>
<dbReference type="PIRSF" id="PIRSF005814">
    <property type="entry name" value="MutS_YshD"/>
    <property type="match status" value="1"/>
</dbReference>
<proteinExistence type="inferred from homology"/>
<dbReference type="Gene3D" id="3.40.50.300">
    <property type="entry name" value="P-loop containing nucleotide triphosphate hydrolases"/>
    <property type="match status" value="1"/>
</dbReference>
<comment type="caution">
    <text evidence="12">The sequence shown here is derived from an EMBL/GenBank/DDBJ whole genome shotgun (WGS) entry which is preliminary data.</text>
</comment>
<evidence type="ECO:0000313" key="13">
    <source>
        <dbReference type="Proteomes" id="UP000319836"/>
    </source>
</evidence>
<dbReference type="SMART" id="SM00463">
    <property type="entry name" value="SMR"/>
    <property type="match status" value="1"/>
</dbReference>
<dbReference type="GO" id="GO:0005524">
    <property type="term" value="F:ATP binding"/>
    <property type="evidence" value="ECO:0007669"/>
    <property type="project" value="UniProtKB-UniRule"/>
</dbReference>
<dbReference type="InterPro" id="IPR000432">
    <property type="entry name" value="DNA_mismatch_repair_MutS_C"/>
</dbReference>
<dbReference type="GO" id="GO:0019843">
    <property type="term" value="F:rRNA binding"/>
    <property type="evidence" value="ECO:0007669"/>
    <property type="project" value="UniProtKB-UniRule"/>
</dbReference>
<dbReference type="PROSITE" id="PS50828">
    <property type="entry name" value="SMR"/>
    <property type="match status" value="1"/>
</dbReference>
<evidence type="ECO:0000256" key="2">
    <source>
        <dbReference type="ARBA" id="ARBA00022741"/>
    </source>
</evidence>
<sequence length="903" mass="98321">MLRWIVAGLAGLAAATLVQWCGETLGRLVKSGPVAWLDRGGGLGIGAFIGLVTISMAMMVGLLVREPRVLSQSVAAARTAEPMMATAAEACSLSSRYLPGGRWWTEKFRVSPDERFLDERSLQLIEYFRVTSAVAERADSERGRAVLQAWRPIADASDRHVEHERLAEAIRREAEPDPWCAVGPRDLGAAIERLAEEGPDGETLFDVAGWLDAGVRTMEAWKDEAFAARYPRLAARAPRMEPLETLHRSLTAAIDERGRLRDSASPALARLRGEVATGERRLQERLEKWARGFGAEAYVTRHGERFVTMVPAAGFPRRRGIVHDVSGSGQSLLVEPLESTGENNRLIEVRRAAHDEERRILAELTERVAQARERLQDMESALVHLDTLRARARWAREFGAVALHPAGDRLRLERARHPLMSMGLGRAHRDEVVPLDLELHGPHVPGRVMLVSGPNMGGKTVLLKTVGLVAAMAHAALPVTAGEGSRVPELDQVLVDLGDEQSIEQGLSTFAAHLRALSRMVDAAGPRTLLLADELGAGTDPEDGAALARALIEHVAAAGAWAIVTTHLGSLKRLAGEVAGVENGSLEFDVPTLRPRYRFLAGVPGASHALAVAERLGVAARILERARALRPDGAAEMDRLLGELADATRRAREEADAAREARVAAEADAARHREAVEHARREEAELRRRLTRESEALLARARELWQTVQRESRREQRRQVAAPDLRPRLEDLEREVEALAGPQALNGSASPLDPASLHPGQRVRVLDLGVEAELVTGPDREGRVQLRRGSWNIQSHVRKLAAASAPDDSPSHPVKATWTAAEGAPIEVDLRGMDVTDALAELDRGVDRAVLAGFSDLRVIHGIGRGVLRPAVEEHLRHHPQVASQRSGEVGEGGRGVTVAKLR</sequence>
<keyword evidence="2 7" id="KW-0547">Nucleotide-binding</keyword>
<dbReference type="AlphaFoldDB" id="A0A538U869"/>
<dbReference type="SMART" id="SM00534">
    <property type="entry name" value="MUTSac"/>
    <property type="match status" value="1"/>
</dbReference>
<keyword evidence="3 7" id="KW-0378">Hydrolase</keyword>
<keyword evidence="4 7" id="KW-0067">ATP-binding</keyword>
<dbReference type="GO" id="GO:0006298">
    <property type="term" value="P:mismatch repair"/>
    <property type="evidence" value="ECO:0007669"/>
    <property type="project" value="InterPro"/>
</dbReference>
<dbReference type="PANTHER" id="PTHR48466:SF2">
    <property type="entry name" value="OS10G0509000 PROTEIN"/>
    <property type="match status" value="1"/>
</dbReference>
<dbReference type="Gene3D" id="3.30.1370.110">
    <property type="match status" value="1"/>
</dbReference>
<dbReference type="GO" id="GO:0030983">
    <property type="term" value="F:mismatched DNA binding"/>
    <property type="evidence" value="ECO:0007669"/>
    <property type="project" value="InterPro"/>
</dbReference>
<dbReference type="GO" id="GO:0140664">
    <property type="term" value="F:ATP-dependent DNA damage sensor activity"/>
    <property type="evidence" value="ECO:0007669"/>
    <property type="project" value="InterPro"/>
</dbReference>
<accession>A0A538U869</accession>
<dbReference type="InterPro" id="IPR007696">
    <property type="entry name" value="DNA_mismatch_repair_MutS_core"/>
</dbReference>
<dbReference type="Proteomes" id="UP000319836">
    <property type="component" value="Unassembled WGS sequence"/>
</dbReference>
<evidence type="ECO:0000256" key="6">
    <source>
        <dbReference type="ARBA" id="ARBA00023125"/>
    </source>
</evidence>
<dbReference type="Pfam" id="PF01713">
    <property type="entry name" value="Smr"/>
    <property type="match status" value="1"/>
</dbReference>
<gene>
    <name evidence="7" type="primary">mutS2</name>
    <name evidence="7" type="synonym">rqcU</name>
    <name evidence="12" type="ORF">E6K80_03685</name>
</gene>
<evidence type="ECO:0000256" key="5">
    <source>
        <dbReference type="ARBA" id="ARBA00022884"/>
    </source>
</evidence>
<keyword evidence="6 7" id="KW-0238">DNA-binding</keyword>
<evidence type="ECO:0000313" key="12">
    <source>
        <dbReference type="EMBL" id="TMQ72101.1"/>
    </source>
</evidence>
<dbReference type="EC" id="3.6.4.-" evidence="7"/>
<dbReference type="NCBIfam" id="TIGR01069">
    <property type="entry name" value="mutS2"/>
    <property type="match status" value="1"/>
</dbReference>
<dbReference type="GO" id="GO:0072344">
    <property type="term" value="P:rescue of stalled ribosome"/>
    <property type="evidence" value="ECO:0007669"/>
    <property type="project" value="UniProtKB-UniRule"/>
</dbReference>
<dbReference type="GO" id="GO:0045910">
    <property type="term" value="P:negative regulation of DNA recombination"/>
    <property type="evidence" value="ECO:0007669"/>
    <property type="project" value="InterPro"/>
</dbReference>
<feature type="coiled-coil region" evidence="8">
    <location>
        <begin position="354"/>
        <end position="388"/>
    </location>
</feature>
<keyword evidence="7" id="KW-0540">Nuclease</keyword>
<keyword evidence="10" id="KW-0472">Membrane</keyword>
<keyword evidence="7" id="KW-0255">Endonuclease</keyword>
<dbReference type="InterPro" id="IPR036187">
    <property type="entry name" value="DNA_mismatch_repair_MutS_sf"/>
</dbReference>
<evidence type="ECO:0000256" key="7">
    <source>
        <dbReference type="HAMAP-Rule" id="MF_00092"/>
    </source>
</evidence>
<keyword evidence="8" id="KW-0175">Coiled coil</keyword>
<dbReference type="SMART" id="SM00533">
    <property type="entry name" value="MUTSd"/>
    <property type="match status" value="1"/>
</dbReference>
<dbReference type="InterPro" id="IPR045076">
    <property type="entry name" value="MutS"/>
</dbReference>
<comment type="function">
    <text evidence="7">Acts as a ribosome collision sensor, splitting the ribosome into its 2 subunits. Detects stalled/collided 70S ribosomes which it binds and splits by an ATP-hydrolysis driven conformational change. Acts upstream of the ribosome quality control system (RQC), a ribosome-associated complex that mediates the extraction of incompletely synthesized nascent chains from stalled ribosomes and their subsequent degradation. Probably generates substrates for RQC.</text>
</comment>
<dbReference type="SUPFAM" id="SSF160443">
    <property type="entry name" value="SMR domain-like"/>
    <property type="match status" value="1"/>
</dbReference>
<evidence type="ECO:0000256" key="1">
    <source>
        <dbReference type="ARBA" id="ARBA00022730"/>
    </source>
</evidence>
<dbReference type="GO" id="GO:0004519">
    <property type="term" value="F:endonuclease activity"/>
    <property type="evidence" value="ECO:0007669"/>
    <property type="project" value="UniProtKB-UniRule"/>
</dbReference>
<evidence type="ECO:0000259" key="11">
    <source>
        <dbReference type="PROSITE" id="PS50828"/>
    </source>
</evidence>